<reference evidence="11 12" key="1">
    <citation type="journal article" date="2015" name="Genome Announc.">
        <title>Expanding the biotechnology potential of lactobacilli through comparative genomics of 213 strains and associated genera.</title>
        <authorList>
            <person name="Sun Z."/>
            <person name="Harris H.M."/>
            <person name="McCann A."/>
            <person name="Guo C."/>
            <person name="Argimon S."/>
            <person name="Zhang W."/>
            <person name="Yang X."/>
            <person name="Jeffery I.B."/>
            <person name="Cooney J.C."/>
            <person name="Kagawa T.F."/>
            <person name="Liu W."/>
            <person name="Song Y."/>
            <person name="Salvetti E."/>
            <person name="Wrobel A."/>
            <person name="Rasinkangas P."/>
            <person name="Parkhill J."/>
            <person name="Rea M.C."/>
            <person name="O'Sullivan O."/>
            <person name="Ritari J."/>
            <person name="Douillard F.P."/>
            <person name="Paul Ross R."/>
            <person name="Yang R."/>
            <person name="Briner A.E."/>
            <person name="Felis G.E."/>
            <person name="de Vos W.M."/>
            <person name="Barrangou R."/>
            <person name="Klaenhammer T.R."/>
            <person name="Caufield P.W."/>
            <person name="Cui Y."/>
            <person name="Zhang H."/>
            <person name="O'Toole P.W."/>
        </authorList>
    </citation>
    <scope>NUCLEOTIDE SEQUENCE [LARGE SCALE GENOMIC DNA]</scope>
    <source>
        <strain evidence="11 12">DSM 15946</strain>
    </source>
</reference>
<dbReference type="PANTHER" id="PTHR42771:SF10">
    <property type="entry name" value="FERRICHROME TRANSPORT ATP-BINDING PROTEIN FHUC"/>
    <property type="match status" value="1"/>
</dbReference>
<dbReference type="InterPro" id="IPR051535">
    <property type="entry name" value="Siderophore_ABC-ATPase"/>
</dbReference>
<evidence type="ECO:0000256" key="4">
    <source>
        <dbReference type="ARBA" id="ARBA00022496"/>
    </source>
</evidence>
<keyword evidence="7" id="KW-0408">Iron</keyword>
<dbReference type="SUPFAM" id="SSF52540">
    <property type="entry name" value="P-loop containing nucleoside triphosphate hydrolases"/>
    <property type="match status" value="1"/>
</dbReference>
<dbReference type="GO" id="GO:0006826">
    <property type="term" value="P:iron ion transport"/>
    <property type="evidence" value="ECO:0007669"/>
    <property type="project" value="UniProtKB-KW"/>
</dbReference>
<dbReference type="PATRIC" id="fig|1423760.3.peg.406"/>
<dbReference type="EMBL" id="AZFK01000077">
    <property type="protein sequence ID" value="KRL88443.1"/>
    <property type="molecule type" value="Genomic_DNA"/>
</dbReference>
<keyword evidence="4" id="KW-0410">Iron transport</keyword>
<dbReference type="FunFam" id="3.40.50.300:FF:000134">
    <property type="entry name" value="Iron-enterobactin ABC transporter ATP-binding protein"/>
    <property type="match status" value="1"/>
</dbReference>
<evidence type="ECO:0000313" key="12">
    <source>
        <dbReference type="Proteomes" id="UP000050816"/>
    </source>
</evidence>
<gene>
    <name evidence="11" type="ORF">FC43_GL000387</name>
</gene>
<proteinExistence type="predicted"/>
<sequence>MLDAQHLRFAYPQQAPLIDDLSLTIPEHQITTLLGPNGSGKSTLLKLLTRQLSPQAGHVHLAGQDLWRAYSAQSAAQQIAVVHQHHELYDELTVADLIQLGRLPYQSSLFADPAPADTAAIMAELQLTDLADRPVKQLSGGQAQRVWLALALNQEPTYLFLDEPTTYLDLHYQTEFLRLLRQLNQQRGLTIVMILHDLNQALRYSDYCCLLDHGQLVATGTPKSVLTPARVKTTFQLECDLITTKYGPVLIQA</sequence>
<evidence type="ECO:0000256" key="3">
    <source>
        <dbReference type="ARBA" id="ARBA00022475"/>
    </source>
</evidence>
<dbReference type="InterPro" id="IPR003593">
    <property type="entry name" value="AAA+_ATPase"/>
</dbReference>
<accession>A0A0R1UG50</accession>
<evidence type="ECO:0000256" key="7">
    <source>
        <dbReference type="ARBA" id="ARBA00023004"/>
    </source>
</evidence>
<keyword evidence="8" id="KW-0406">Ion transport</keyword>
<dbReference type="Proteomes" id="UP000050816">
    <property type="component" value="Unassembled WGS sequence"/>
</dbReference>
<keyword evidence="5" id="KW-0547">Nucleotide-binding</keyword>
<dbReference type="AlphaFoldDB" id="A0A0R1UG50"/>
<dbReference type="PROSITE" id="PS00211">
    <property type="entry name" value="ABC_TRANSPORTER_1"/>
    <property type="match status" value="1"/>
</dbReference>
<keyword evidence="2" id="KW-0813">Transport</keyword>
<dbReference type="SMART" id="SM00382">
    <property type="entry name" value="AAA"/>
    <property type="match status" value="1"/>
</dbReference>
<dbReference type="GO" id="GO:0005524">
    <property type="term" value="F:ATP binding"/>
    <property type="evidence" value="ECO:0007669"/>
    <property type="project" value="UniProtKB-KW"/>
</dbReference>
<keyword evidence="3" id="KW-1003">Cell membrane</keyword>
<comment type="subcellular location">
    <subcellularLocation>
        <location evidence="1">Cell membrane</location>
        <topology evidence="1">Peripheral membrane protein</topology>
    </subcellularLocation>
</comment>
<evidence type="ECO:0000256" key="5">
    <source>
        <dbReference type="ARBA" id="ARBA00022741"/>
    </source>
</evidence>
<evidence type="ECO:0000256" key="8">
    <source>
        <dbReference type="ARBA" id="ARBA00023065"/>
    </source>
</evidence>
<keyword evidence="9" id="KW-0472">Membrane</keyword>
<protein>
    <submittedName>
        <fullName evidence="11">ABC superfamily ATP binding cassette transporter, ABC protein</fullName>
    </submittedName>
</protein>
<dbReference type="InterPro" id="IPR017871">
    <property type="entry name" value="ABC_transporter-like_CS"/>
</dbReference>
<comment type="caution">
    <text evidence="11">The sequence shown here is derived from an EMBL/GenBank/DDBJ whole genome shotgun (WGS) entry which is preliminary data.</text>
</comment>
<dbReference type="RefSeq" id="WP_019206363.1">
    <property type="nucleotide sequence ID" value="NZ_AZFK01000077.1"/>
</dbReference>
<evidence type="ECO:0000313" key="11">
    <source>
        <dbReference type="EMBL" id="KRL88443.1"/>
    </source>
</evidence>
<evidence type="ECO:0000256" key="9">
    <source>
        <dbReference type="ARBA" id="ARBA00023136"/>
    </source>
</evidence>
<dbReference type="CDD" id="cd03214">
    <property type="entry name" value="ABC_Iron-Siderophores_B12_Hemin"/>
    <property type="match status" value="1"/>
</dbReference>
<name>A0A0R1UG50_9LACO</name>
<dbReference type="GeneID" id="82934106"/>
<evidence type="ECO:0000256" key="2">
    <source>
        <dbReference type="ARBA" id="ARBA00022448"/>
    </source>
</evidence>
<dbReference type="InterPro" id="IPR027417">
    <property type="entry name" value="P-loop_NTPase"/>
</dbReference>
<feature type="domain" description="ABC transporter" evidence="10">
    <location>
        <begin position="2"/>
        <end position="238"/>
    </location>
</feature>
<dbReference type="GO" id="GO:0005886">
    <property type="term" value="C:plasma membrane"/>
    <property type="evidence" value="ECO:0007669"/>
    <property type="project" value="UniProtKB-SubCell"/>
</dbReference>
<organism evidence="11 12">
    <name type="scientific">Limosilactobacillus ingluviei DSM 15946</name>
    <dbReference type="NCBI Taxonomy" id="1423760"/>
    <lineage>
        <taxon>Bacteria</taxon>
        <taxon>Bacillati</taxon>
        <taxon>Bacillota</taxon>
        <taxon>Bacilli</taxon>
        <taxon>Lactobacillales</taxon>
        <taxon>Lactobacillaceae</taxon>
        <taxon>Limosilactobacillus</taxon>
    </lineage>
</organism>
<dbReference type="InterPro" id="IPR003439">
    <property type="entry name" value="ABC_transporter-like_ATP-bd"/>
</dbReference>
<evidence type="ECO:0000256" key="6">
    <source>
        <dbReference type="ARBA" id="ARBA00022840"/>
    </source>
</evidence>
<keyword evidence="6" id="KW-0067">ATP-binding</keyword>
<dbReference type="PROSITE" id="PS50893">
    <property type="entry name" value="ABC_TRANSPORTER_2"/>
    <property type="match status" value="1"/>
</dbReference>
<dbReference type="PANTHER" id="PTHR42771">
    <property type="entry name" value="IRON(3+)-HYDROXAMATE IMPORT ATP-BINDING PROTEIN FHUC"/>
    <property type="match status" value="1"/>
</dbReference>
<evidence type="ECO:0000259" key="10">
    <source>
        <dbReference type="PROSITE" id="PS50893"/>
    </source>
</evidence>
<dbReference type="Gene3D" id="3.40.50.300">
    <property type="entry name" value="P-loop containing nucleotide triphosphate hydrolases"/>
    <property type="match status" value="1"/>
</dbReference>
<evidence type="ECO:0000256" key="1">
    <source>
        <dbReference type="ARBA" id="ARBA00004202"/>
    </source>
</evidence>
<dbReference type="GO" id="GO:0016887">
    <property type="term" value="F:ATP hydrolysis activity"/>
    <property type="evidence" value="ECO:0007669"/>
    <property type="project" value="InterPro"/>
</dbReference>
<dbReference type="Pfam" id="PF00005">
    <property type="entry name" value="ABC_tran"/>
    <property type="match status" value="1"/>
</dbReference>